<evidence type="ECO:0000313" key="2">
    <source>
        <dbReference type="EMBL" id="QDA37038.1"/>
    </source>
</evidence>
<dbReference type="InterPro" id="IPR052344">
    <property type="entry name" value="Transposase-related"/>
</dbReference>
<feature type="domain" description="Transposase IS66 central" evidence="1">
    <location>
        <begin position="17"/>
        <end position="143"/>
    </location>
</feature>
<gene>
    <name evidence="2" type="ORF">E4191_23315</name>
</gene>
<dbReference type="Proteomes" id="UP000296374">
    <property type="component" value="Plasmid unnamed1"/>
</dbReference>
<sequence>MENTVVVSDDAGQFRIANHALCWVHSERLLQKLMPKVPQQAKKLERIRDQVWALYQDLKHWKLTPTEADRPILAKRFDDIFGQRSGYKDLDQLLVRLHRRKNELLMVLERPEIPLHTNASENDLRACVTKRRISGGTMSADGREARDVMLGLMKTCRKLGISFFAYLGDRLGLNGPEKRVPFLPELVVVRPA</sequence>
<dbReference type="InterPro" id="IPR004291">
    <property type="entry name" value="Transposase_IS66_central"/>
</dbReference>
<protein>
    <submittedName>
        <fullName evidence="2">Transposase</fullName>
    </submittedName>
</protein>
<evidence type="ECO:0000313" key="3">
    <source>
        <dbReference type="Proteomes" id="UP000296374"/>
    </source>
</evidence>
<dbReference type="EMBL" id="CP040765">
    <property type="protein sequence ID" value="QDA37038.1"/>
    <property type="molecule type" value="Genomic_DNA"/>
</dbReference>
<name>A0A4Y5SVY1_9RHOB</name>
<evidence type="ECO:0000259" key="1">
    <source>
        <dbReference type="Pfam" id="PF03050"/>
    </source>
</evidence>
<accession>A0A4Y5SVY1</accession>
<dbReference type="Pfam" id="PF03050">
    <property type="entry name" value="DDE_Tnp_IS66"/>
    <property type="match status" value="1"/>
</dbReference>
<proteinExistence type="predicted"/>
<dbReference type="PANTHER" id="PTHR33678">
    <property type="entry name" value="BLL1576 PROTEIN"/>
    <property type="match status" value="1"/>
</dbReference>
<geneLocation type="plasmid" evidence="2 3">
    <name>unnamed1</name>
</geneLocation>
<reference evidence="3" key="1">
    <citation type="submission" date="2019-05" db="EMBL/GenBank/DDBJ databases">
        <title>Tamlana fucoidanivorans sp. nov., isolated from the surface of algae collected from Fujian province in China.</title>
        <authorList>
            <person name="Li J."/>
        </authorList>
    </citation>
    <scope>NUCLEOTIDE SEQUENCE [LARGE SCALE GENOMIC DNA]</scope>
    <source>
        <strain evidence="3">2251</strain>
        <plasmid evidence="3">unnamed1</plasmid>
    </source>
</reference>
<keyword evidence="2" id="KW-0614">Plasmid</keyword>
<dbReference type="KEGG" id="plia:E4191_23315"/>
<dbReference type="AlphaFoldDB" id="A0A4Y5SVY1"/>
<organism evidence="2 3">
    <name type="scientific">Paracoccus liaowanqingii</name>
    <dbReference type="NCBI Taxonomy" id="2560053"/>
    <lineage>
        <taxon>Bacteria</taxon>
        <taxon>Pseudomonadati</taxon>
        <taxon>Pseudomonadota</taxon>
        <taxon>Alphaproteobacteria</taxon>
        <taxon>Rhodobacterales</taxon>
        <taxon>Paracoccaceae</taxon>
        <taxon>Paracoccus</taxon>
    </lineage>
</organism>